<evidence type="ECO:0000313" key="4">
    <source>
        <dbReference type="EMBL" id="USG66899.1"/>
    </source>
</evidence>
<dbReference type="InterPro" id="IPR019079">
    <property type="entry name" value="Capsule_synth_CapA"/>
</dbReference>
<dbReference type="PANTHER" id="PTHR33393">
    <property type="entry name" value="POLYGLUTAMINE SYNTHESIS ACCESSORY PROTEIN RV0574C-RELATED"/>
    <property type="match status" value="1"/>
</dbReference>
<evidence type="ECO:0000256" key="1">
    <source>
        <dbReference type="ARBA" id="ARBA00005662"/>
    </source>
</evidence>
<name>A0ABY4WJL7_9BACL</name>
<proteinExistence type="inferred from homology"/>
<reference evidence="4" key="1">
    <citation type="submission" date="2022-06" db="EMBL/GenBank/DDBJ databases">
        <title>Genome sequencing of Brevibacillus sp. BB3-R1.</title>
        <authorList>
            <person name="Heo J."/>
            <person name="Lee D."/>
            <person name="Won M."/>
            <person name="Han B.-H."/>
            <person name="Hong S.-B."/>
            <person name="Kwon S.-W."/>
        </authorList>
    </citation>
    <scope>NUCLEOTIDE SEQUENCE</scope>
    <source>
        <strain evidence="4">BB3-R1</strain>
    </source>
</reference>
<comment type="similarity">
    <text evidence="1">Belongs to the CapA family.</text>
</comment>
<protein>
    <submittedName>
        <fullName evidence="4">CapA family protein</fullName>
    </submittedName>
</protein>
<evidence type="ECO:0000256" key="2">
    <source>
        <dbReference type="SAM" id="SignalP"/>
    </source>
</evidence>
<sequence length="360" mass="39475">MNGLWKTVVFLLTTLSLANLSLVPLLVQAENGGAAQQSPELPMPLKPETDEPITVTIVGDILLDKSVGKQIERYGVDYPFAKTGDLLRQADLTVGNLETAVSKRGKPESKEFTFRSRPETLAGLVNAGFDIVNLANNHSMDYGMDAFLDTMKHLREYNLAYVGGGKNEEEAYAPVIRTIKGKRVAVIGLSRVLPNQGWFAGKNKAGLASAYSREPMQSYVRKAVEASDITIAIMHWNLEYKDYPEEYAKQLARLLIDEGVDAVVGSHSHSLMGVEWYKEAPIFYSVGNFVFTTPRNPKGSESMIVTLTFAQNQTEGKIVPAKIVNGQPVPLTGEQGKKLIQKVQSLSFGAVIDEAGIVRK</sequence>
<dbReference type="PANTHER" id="PTHR33393:SF13">
    <property type="entry name" value="PGA BIOSYNTHESIS PROTEIN CAPA"/>
    <property type="match status" value="1"/>
</dbReference>
<dbReference type="InterPro" id="IPR029052">
    <property type="entry name" value="Metallo-depent_PP-like"/>
</dbReference>
<dbReference type="SUPFAM" id="SSF56300">
    <property type="entry name" value="Metallo-dependent phosphatases"/>
    <property type="match status" value="1"/>
</dbReference>
<feature type="signal peptide" evidence="2">
    <location>
        <begin position="1"/>
        <end position="29"/>
    </location>
</feature>
<keyword evidence="5" id="KW-1185">Reference proteome</keyword>
<evidence type="ECO:0000259" key="3">
    <source>
        <dbReference type="SMART" id="SM00854"/>
    </source>
</evidence>
<dbReference type="Gene3D" id="3.60.21.10">
    <property type="match status" value="1"/>
</dbReference>
<dbReference type="Proteomes" id="UP001056500">
    <property type="component" value="Chromosome"/>
</dbReference>
<gene>
    <name evidence="4" type="ORF">NDK47_06270</name>
</gene>
<organism evidence="4 5">
    <name type="scientific">Brevibacillus ruminantium</name>
    <dbReference type="NCBI Taxonomy" id="2950604"/>
    <lineage>
        <taxon>Bacteria</taxon>
        <taxon>Bacillati</taxon>
        <taxon>Bacillota</taxon>
        <taxon>Bacilli</taxon>
        <taxon>Bacillales</taxon>
        <taxon>Paenibacillaceae</taxon>
        <taxon>Brevibacillus</taxon>
    </lineage>
</organism>
<dbReference type="RefSeq" id="WP_251874004.1">
    <property type="nucleotide sequence ID" value="NZ_CP098755.1"/>
</dbReference>
<feature type="domain" description="Capsule synthesis protein CapA" evidence="3">
    <location>
        <begin position="54"/>
        <end position="293"/>
    </location>
</feature>
<dbReference type="EMBL" id="CP098755">
    <property type="protein sequence ID" value="USG66899.1"/>
    <property type="molecule type" value="Genomic_DNA"/>
</dbReference>
<evidence type="ECO:0000313" key="5">
    <source>
        <dbReference type="Proteomes" id="UP001056500"/>
    </source>
</evidence>
<dbReference type="SMART" id="SM00854">
    <property type="entry name" value="PGA_cap"/>
    <property type="match status" value="1"/>
</dbReference>
<dbReference type="InterPro" id="IPR052169">
    <property type="entry name" value="CW_Biosynth-Accessory"/>
</dbReference>
<feature type="chain" id="PRO_5046446923" evidence="2">
    <location>
        <begin position="30"/>
        <end position="360"/>
    </location>
</feature>
<keyword evidence="2" id="KW-0732">Signal</keyword>
<dbReference type="Pfam" id="PF09587">
    <property type="entry name" value="PGA_cap"/>
    <property type="match status" value="1"/>
</dbReference>
<dbReference type="CDD" id="cd07381">
    <property type="entry name" value="MPP_CapA"/>
    <property type="match status" value="1"/>
</dbReference>
<accession>A0ABY4WJL7</accession>